<dbReference type="Pfam" id="PF02990">
    <property type="entry name" value="EMP70"/>
    <property type="match status" value="1"/>
</dbReference>
<gene>
    <name evidence="8" type="ORF">Gasu_55700</name>
</gene>
<feature type="transmembrane region" description="Helical" evidence="7">
    <location>
        <begin position="448"/>
        <end position="470"/>
    </location>
</feature>
<dbReference type="PANTHER" id="PTHR10766:SF177">
    <property type="entry name" value="TRANSMEMBRANE 9 SUPERFAMILY MEMBER 1"/>
    <property type="match status" value="1"/>
</dbReference>
<sequence length="555" mass="63633">MGPYNSPAEGQDFYEALPWSEDCRPKELEYAEQHLGEALIGNRLVKTPFQVNFKKSVKEIPLCQLNIDVTHLGSFRRAIAENYVYYLTMDGISSPAIPLGETDLQRLGLHLGKRLTNLEHVYIYSQLQFEIYYNNSNIIRFHVLPLGPVLISADSVFNHSISYSVSWNPTNTVVTERLESLSSPTLFEFRWPSLLSSLSLIFFVLASIGIIFIRRLRRELRSTEELEMGAMEDVERGWKLIRGDVFRFPDYYNLLCAFYGVGLQLTLLTMILFMIGSLGGYQRRGGASFLSTAIFMYSLTSFISGFGSARLYRQMNGQHWVRNTLLCIFIYTLPVFLIWSCINTMALFYDSTIALPFSLGLVLFALWAFITFPCTVLGAIIGKHTGRKGFRAPVRTSKIKREIPRAPWYASVWFQACIGGILPLSIVLVETRYILSAIWGYENPSSFIVLFMLFLILVIWISAITSFLVFQQLCFENYKWWWRSFLNGGSCAIFFYFYAIYYFYFQSNLSGFLQSLSFLGYTFALSYGLFLALGFIGFVSGLTFVRVIYRAIKTD</sequence>
<dbReference type="KEGG" id="gsl:Gasu_55700"/>
<feature type="transmembrane region" description="Helical" evidence="7">
    <location>
        <begin position="355"/>
        <end position="381"/>
    </location>
</feature>
<dbReference type="GeneID" id="17085731"/>
<keyword evidence="3 7" id="KW-0812">Transmembrane</keyword>
<keyword evidence="6 7" id="KW-0472">Membrane</keyword>
<dbReference type="EMBL" id="KB454542">
    <property type="protein sequence ID" value="EME26778.1"/>
    <property type="molecule type" value="Genomic_DNA"/>
</dbReference>
<dbReference type="GO" id="GO:0016020">
    <property type="term" value="C:membrane"/>
    <property type="evidence" value="ECO:0007669"/>
    <property type="project" value="UniProtKB-SubCell"/>
</dbReference>
<evidence type="ECO:0000256" key="6">
    <source>
        <dbReference type="ARBA" id="ARBA00023136"/>
    </source>
</evidence>
<feature type="transmembrane region" description="Helical" evidence="7">
    <location>
        <begin position="324"/>
        <end position="349"/>
    </location>
</feature>
<evidence type="ECO:0000256" key="1">
    <source>
        <dbReference type="ARBA" id="ARBA00004141"/>
    </source>
</evidence>
<accession>M2XSZ3</accession>
<dbReference type="GO" id="GO:0072657">
    <property type="term" value="P:protein localization to membrane"/>
    <property type="evidence" value="ECO:0007669"/>
    <property type="project" value="TreeGrafter"/>
</dbReference>
<reference evidence="9" key="1">
    <citation type="journal article" date="2013" name="Science">
        <title>Gene transfer from bacteria and archaea facilitated evolution of an extremophilic eukaryote.</title>
        <authorList>
            <person name="Schonknecht G."/>
            <person name="Chen W.H."/>
            <person name="Ternes C.M."/>
            <person name="Barbier G.G."/>
            <person name="Shrestha R.P."/>
            <person name="Stanke M."/>
            <person name="Brautigam A."/>
            <person name="Baker B.J."/>
            <person name="Banfield J.F."/>
            <person name="Garavito R.M."/>
            <person name="Carr K."/>
            <person name="Wilkerson C."/>
            <person name="Rensing S.A."/>
            <person name="Gagneul D."/>
            <person name="Dickenson N.E."/>
            <person name="Oesterhelt C."/>
            <person name="Lercher M.J."/>
            <person name="Weber A.P."/>
        </authorList>
    </citation>
    <scope>NUCLEOTIDE SEQUENCE [LARGE SCALE GENOMIC DNA]</scope>
    <source>
        <strain evidence="9">074W</strain>
    </source>
</reference>
<evidence type="ECO:0000256" key="7">
    <source>
        <dbReference type="RuleBase" id="RU363079"/>
    </source>
</evidence>
<feature type="transmembrane region" description="Helical" evidence="7">
    <location>
        <begin position="524"/>
        <end position="549"/>
    </location>
</feature>
<keyword evidence="9" id="KW-1185">Reference proteome</keyword>
<dbReference type="OMA" id="ANSVAWY"/>
<proteinExistence type="inferred from homology"/>
<feature type="transmembrane region" description="Helical" evidence="7">
    <location>
        <begin position="287"/>
        <end position="312"/>
    </location>
</feature>
<dbReference type="InterPro" id="IPR004240">
    <property type="entry name" value="EMP70"/>
</dbReference>
<comment type="subcellular location">
    <subcellularLocation>
        <location evidence="1">Membrane</location>
        <topology evidence="1">Multi-pass membrane protein</topology>
    </subcellularLocation>
</comment>
<evidence type="ECO:0000256" key="2">
    <source>
        <dbReference type="ARBA" id="ARBA00005227"/>
    </source>
</evidence>
<evidence type="ECO:0000313" key="9">
    <source>
        <dbReference type="Proteomes" id="UP000030680"/>
    </source>
</evidence>
<dbReference type="AlphaFoldDB" id="M2XSZ3"/>
<dbReference type="Gramene" id="EME26778">
    <property type="protein sequence ID" value="EME26778"/>
    <property type="gene ID" value="Gasu_55700"/>
</dbReference>
<evidence type="ECO:0000313" key="8">
    <source>
        <dbReference type="EMBL" id="EME26778.1"/>
    </source>
</evidence>
<evidence type="ECO:0000256" key="5">
    <source>
        <dbReference type="ARBA" id="ARBA00022989"/>
    </source>
</evidence>
<feature type="transmembrane region" description="Helical" evidence="7">
    <location>
        <begin position="251"/>
        <end position="275"/>
    </location>
</feature>
<comment type="similarity">
    <text evidence="2 7">Belongs to the nonaspanin (TM9SF) (TC 9.A.2) family.</text>
</comment>
<dbReference type="Proteomes" id="UP000030680">
    <property type="component" value="Unassembled WGS sequence"/>
</dbReference>
<feature type="transmembrane region" description="Helical" evidence="7">
    <location>
        <begin position="482"/>
        <end position="504"/>
    </location>
</feature>
<dbReference type="OrthoDB" id="1666796at2759"/>
<keyword evidence="5 7" id="KW-1133">Transmembrane helix</keyword>
<organism evidence="8 9">
    <name type="scientific">Galdieria sulphuraria</name>
    <name type="common">Red alga</name>
    <dbReference type="NCBI Taxonomy" id="130081"/>
    <lineage>
        <taxon>Eukaryota</taxon>
        <taxon>Rhodophyta</taxon>
        <taxon>Bangiophyceae</taxon>
        <taxon>Galdieriales</taxon>
        <taxon>Galdieriaceae</taxon>
        <taxon>Galdieria</taxon>
    </lineage>
</organism>
<protein>
    <recommendedName>
        <fullName evidence="7">Transmembrane 9 superfamily member</fullName>
    </recommendedName>
</protein>
<feature type="transmembrane region" description="Helical" evidence="7">
    <location>
        <begin position="191"/>
        <end position="213"/>
    </location>
</feature>
<dbReference type="eggNOG" id="KOG1277">
    <property type="taxonomic scope" value="Eukaryota"/>
</dbReference>
<feature type="transmembrane region" description="Helical" evidence="7">
    <location>
        <begin position="408"/>
        <end position="428"/>
    </location>
</feature>
<keyword evidence="4" id="KW-0732">Signal</keyword>
<evidence type="ECO:0000256" key="4">
    <source>
        <dbReference type="ARBA" id="ARBA00022729"/>
    </source>
</evidence>
<dbReference type="PANTHER" id="PTHR10766">
    <property type="entry name" value="TRANSMEMBRANE 9 SUPERFAMILY PROTEIN"/>
    <property type="match status" value="1"/>
</dbReference>
<evidence type="ECO:0000256" key="3">
    <source>
        <dbReference type="ARBA" id="ARBA00022692"/>
    </source>
</evidence>
<name>M2XSZ3_GALSU</name>
<dbReference type="RefSeq" id="XP_005703298.1">
    <property type="nucleotide sequence ID" value="XM_005703241.1"/>
</dbReference>